<proteinExistence type="predicted"/>
<organism evidence="1 2">
    <name type="scientific">Tatumella ptyseos</name>
    <dbReference type="NCBI Taxonomy" id="82987"/>
    <lineage>
        <taxon>Bacteria</taxon>
        <taxon>Pseudomonadati</taxon>
        <taxon>Pseudomonadota</taxon>
        <taxon>Gammaproteobacteria</taxon>
        <taxon>Enterobacterales</taxon>
        <taxon>Erwiniaceae</taxon>
        <taxon>Tatumella</taxon>
    </lineage>
</organism>
<reference evidence="1 2" key="1">
    <citation type="submission" date="2018-06" db="EMBL/GenBank/DDBJ databases">
        <authorList>
            <consortium name="Pathogen Informatics"/>
            <person name="Doyle S."/>
        </authorList>
    </citation>
    <scope>NUCLEOTIDE SEQUENCE [LARGE SCALE GENOMIC DNA]</scope>
    <source>
        <strain evidence="1 2">NCTC11468</strain>
    </source>
</reference>
<dbReference type="AlphaFoldDB" id="A0A2X5R9R2"/>
<evidence type="ECO:0000313" key="2">
    <source>
        <dbReference type="Proteomes" id="UP000248758"/>
    </source>
</evidence>
<name>A0A2X5R9R2_9GAMM</name>
<dbReference type="KEGG" id="tpty:NCTC11468_02143"/>
<gene>
    <name evidence="1" type="ORF">NCTC11468_02143</name>
</gene>
<dbReference type="EMBL" id="LS483499">
    <property type="protein sequence ID" value="SQK75215.1"/>
    <property type="molecule type" value="Genomic_DNA"/>
</dbReference>
<sequence length="231" mass="24908">MSLAVVFSISDREYSVRFIIRLAACNPLRATGQRAHGRALCTPGLATSLPAAARYLHSFMCPLRTGHDSLHAQHDLSPRPCGSSWTYSLAQRCDVAVIHRVGARRKPGDFSLDGLRVLNSSVIFISDSEYSVRFIIRLAACNPPWATGQRAHGRASALPALRQACPPLRGTFTHSYVLYGPVMIRSCSARPLAASMRLVLAIFTRSAVRCRGNSPGGGPEKTGGFLSQGCG</sequence>
<accession>A0A2X5R9R2</accession>
<protein>
    <submittedName>
        <fullName evidence="1">Uncharacterized protein</fullName>
    </submittedName>
</protein>
<dbReference type="Proteomes" id="UP000248758">
    <property type="component" value="Chromosome 1"/>
</dbReference>
<evidence type="ECO:0000313" key="1">
    <source>
        <dbReference type="EMBL" id="SQK75215.1"/>
    </source>
</evidence>